<dbReference type="InterPro" id="IPR050706">
    <property type="entry name" value="Cyclic-di-GMP_PDE-like"/>
</dbReference>
<dbReference type="InterPro" id="IPR035919">
    <property type="entry name" value="EAL_sf"/>
</dbReference>
<name>A0A848FBR8_9BURK</name>
<dbReference type="GO" id="GO:0071111">
    <property type="term" value="F:cyclic-guanylate-specific phosphodiesterase activity"/>
    <property type="evidence" value="ECO:0007669"/>
    <property type="project" value="InterPro"/>
</dbReference>
<dbReference type="RefSeq" id="WP_169161065.1">
    <property type="nucleotide sequence ID" value="NZ_JABBFW010000008.1"/>
</dbReference>
<sequence>MSDFVSPPAAGQQLGRAWVLLADAYQADQVESELRAEGWQVDVRVSRMQHLLLELHCEPTPPDVLVCGLAFDDGDAFRLMRLLAGDSRAPALYFTGRHQLAVLKSAVTMADACKLRVAGCAEQPVAAGHIARTLREYRRDTKVEPQPVPPELTESTLRAMLEQGRLQAWLQAQLRLDSREVVGVETLMRGVAEDGSVLKPEHLVPALRRHGLLDAATLAMVRQTSAFLVGCLEEGLPLSGSVNASLHSLSDPGFCSELTQIVQASGLDPSWLTLEISEHDTVADLPTLIENTARIRLLGFNLSIDDFGSAASSLQQLAQLPFSELKIDRSFVTRVDADPTKQLIVSACAQLARGLGLRIVAEGVETLAEMRTVEAAGCTEVQGYLQGEPMTMDAMRQWLRSLNELRVPLDDMPFKG</sequence>
<dbReference type="InterPro" id="IPR001633">
    <property type="entry name" value="EAL_dom"/>
</dbReference>
<dbReference type="PANTHER" id="PTHR33121:SF32">
    <property type="entry name" value="RNASE E SPECIFICITY FACTOR CSRD"/>
    <property type="match status" value="1"/>
</dbReference>
<dbReference type="Pfam" id="PF00563">
    <property type="entry name" value="EAL"/>
    <property type="match status" value="1"/>
</dbReference>
<reference evidence="2 3" key="1">
    <citation type="submission" date="2020-04" db="EMBL/GenBank/DDBJ databases">
        <title>Azohydromonas sp. isolated from soil.</title>
        <authorList>
            <person name="Dahal R.H."/>
        </authorList>
    </citation>
    <scope>NUCLEOTIDE SEQUENCE [LARGE SCALE GENOMIC DNA]</scope>
    <source>
        <strain evidence="2 3">G-1-1-14</strain>
    </source>
</reference>
<comment type="caution">
    <text evidence="2">The sequence shown here is derived from an EMBL/GenBank/DDBJ whole genome shotgun (WGS) entry which is preliminary data.</text>
</comment>
<feature type="domain" description="EAL" evidence="1">
    <location>
        <begin position="150"/>
        <end position="403"/>
    </location>
</feature>
<dbReference type="PANTHER" id="PTHR33121">
    <property type="entry name" value="CYCLIC DI-GMP PHOSPHODIESTERASE PDEF"/>
    <property type="match status" value="1"/>
</dbReference>
<organism evidence="2 3">
    <name type="scientific">Azohydromonas caseinilytica</name>
    <dbReference type="NCBI Taxonomy" id="2728836"/>
    <lineage>
        <taxon>Bacteria</taxon>
        <taxon>Pseudomonadati</taxon>
        <taxon>Pseudomonadota</taxon>
        <taxon>Betaproteobacteria</taxon>
        <taxon>Burkholderiales</taxon>
        <taxon>Sphaerotilaceae</taxon>
        <taxon>Azohydromonas</taxon>
    </lineage>
</organism>
<dbReference type="PROSITE" id="PS50883">
    <property type="entry name" value="EAL"/>
    <property type="match status" value="1"/>
</dbReference>
<protein>
    <submittedName>
        <fullName evidence="2">EAL domain-containing protein</fullName>
    </submittedName>
</protein>
<dbReference type="Gene3D" id="3.20.20.450">
    <property type="entry name" value="EAL domain"/>
    <property type="match status" value="1"/>
</dbReference>
<dbReference type="SUPFAM" id="SSF52172">
    <property type="entry name" value="CheY-like"/>
    <property type="match status" value="1"/>
</dbReference>
<proteinExistence type="predicted"/>
<accession>A0A848FBR8</accession>
<dbReference type="EMBL" id="JABBFW010000008">
    <property type="protein sequence ID" value="NML16175.1"/>
    <property type="molecule type" value="Genomic_DNA"/>
</dbReference>
<gene>
    <name evidence="2" type="ORF">HHL10_14430</name>
</gene>
<dbReference type="Proteomes" id="UP000574067">
    <property type="component" value="Unassembled WGS sequence"/>
</dbReference>
<evidence type="ECO:0000259" key="1">
    <source>
        <dbReference type="PROSITE" id="PS50883"/>
    </source>
</evidence>
<dbReference type="SMART" id="SM00052">
    <property type="entry name" value="EAL"/>
    <property type="match status" value="1"/>
</dbReference>
<keyword evidence="3" id="KW-1185">Reference proteome</keyword>
<dbReference type="CDD" id="cd01948">
    <property type="entry name" value="EAL"/>
    <property type="match status" value="1"/>
</dbReference>
<evidence type="ECO:0000313" key="2">
    <source>
        <dbReference type="EMBL" id="NML16175.1"/>
    </source>
</evidence>
<dbReference type="InterPro" id="IPR011006">
    <property type="entry name" value="CheY-like_superfamily"/>
</dbReference>
<evidence type="ECO:0000313" key="3">
    <source>
        <dbReference type="Proteomes" id="UP000574067"/>
    </source>
</evidence>
<dbReference type="SUPFAM" id="SSF141868">
    <property type="entry name" value="EAL domain-like"/>
    <property type="match status" value="1"/>
</dbReference>
<dbReference type="AlphaFoldDB" id="A0A848FBR8"/>